<keyword evidence="1" id="KW-0812">Transmembrane</keyword>
<keyword evidence="1" id="KW-0472">Membrane</keyword>
<evidence type="ECO:0000313" key="3">
    <source>
        <dbReference type="Proteomes" id="UP000321479"/>
    </source>
</evidence>
<gene>
    <name evidence="2" type="ORF">FRZ54_15860</name>
</gene>
<evidence type="ECO:0000256" key="1">
    <source>
        <dbReference type="SAM" id="Phobius"/>
    </source>
</evidence>
<proteinExistence type="predicted"/>
<dbReference type="RefSeq" id="WP_147032560.1">
    <property type="nucleotide sequence ID" value="NZ_CP042436.1"/>
</dbReference>
<evidence type="ECO:0000313" key="2">
    <source>
        <dbReference type="EMBL" id="QEC63987.1"/>
    </source>
</evidence>
<keyword evidence="1" id="KW-1133">Transmembrane helix</keyword>
<dbReference type="AlphaFoldDB" id="A0A5B8UXT9"/>
<feature type="transmembrane region" description="Helical" evidence="1">
    <location>
        <begin position="80"/>
        <end position="97"/>
    </location>
</feature>
<protein>
    <submittedName>
        <fullName evidence="2">Uncharacterized protein</fullName>
    </submittedName>
</protein>
<sequence length="179" mass="20928">MERRRRSRRTNRTSRNVRKVLKKIKPVWIIKAILYGLGIYCFFYCKREYAATLVSFQTVVVTGIISGLILSFIIERQFKYYLFSIILFGSLFMAVLFKINRSFASSREEKIKAQILNKAVKSAKTEGSRVNIEYDDFSKDIDIERIQEYLMGPSDYIILTAHKGGLGYYIITYKELVDQ</sequence>
<dbReference type="Proteomes" id="UP000321479">
    <property type="component" value="Chromosome"/>
</dbReference>
<organism evidence="2 3">
    <name type="scientific">Mucilaginibacter ginsenosidivorans</name>
    <dbReference type="NCBI Taxonomy" id="398053"/>
    <lineage>
        <taxon>Bacteria</taxon>
        <taxon>Pseudomonadati</taxon>
        <taxon>Bacteroidota</taxon>
        <taxon>Sphingobacteriia</taxon>
        <taxon>Sphingobacteriales</taxon>
        <taxon>Sphingobacteriaceae</taxon>
        <taxon>Mucilaginibacter</taxon>
    </lineage>
</organism>
<feature type="transmembrane region" description="Helical" evidence="1">
    <location>
        <begin position="51"/>
        <end position="73"/>
    </location>
</feature>
<keyword evidence="3" id="KW-1185">Reference proteome</keyword>
<dbReference type="EMBL" id="CP042436">
    <property type="protein sequence ID" value="QEC63987.1"/>
    <property type="molecule type" value="Genomic_DNA"/>
</dbReference>
<dbReference type="OrthoDB" id="792512at2"/>
<accession>A0A5B8UXT9</accession>
<feature type="transmembrane region" description="Helical" evidence="1">
    <location>
        <begin position="28"/>
        <end position="45"/>
    </location>
</feature>
<name>A0A5B8UXT9_9SPHI</name>
<reference evidence="2 3" key="1">
    <citation type="journal article" date="2017" name="Curr. Microbiol.">
        <title>Mucilaginibacter ginsenosidivorans sp. nov., Isolated from Soil of Ginseng Field.</title>
        <authorList>
            <person name="Kim M.M."/>
            <person name="Siddiqi M.Z."/>
            <person name="Im W.T."/>
        </authorList>
    </citation>
    <scope>NUCLEOTIDE SEQUENCE [LARGE SCALE GENOMIC DNA]</scope>
    <source>
        <strain evidence="2 3">Gsoil 3017</strain>
    </source>
</reference>
<dbReference type="KEGG" id="mgin:FRZ54_15860"/>